<sequence length="79" mass="8393">MGSKESSSINFAAQLAQSLPSTNSSDSNLSPTSITGSSNSSTGTGSYTSTRMKEVSNPFYIGNLSSKDQNRLRDAFSRF</sequence>
<feature type="region of interest" description="Disordered" evidence="1">
    <location>
        <begin position="1"/>
        <end position="50"/>
    </location>
</feature>
<evidence type="ECO:0000313" key="2">
    <source>
        <dbReference type="EnsemblMetazoa" id="PPA40791.1"/>
    </source>
</evidence>
<dbReference type="EnsemblMetazoa" id="PPA40791.1">
    <property type="protein sequence ID" value="PPA40791.1"/>
    <property type="gene ID" value="WBGene00279160"/>
</dbReference>
<reference evidence="3" key="1">
    <citation type="journal article" date="2008" name="Nat. Genet.">
        <title>The Pristionchus pacificus genome provides a unique perspective on nematode lifestyle and parasitism.</title>
        <authorList>
            <person name="Dieterich C."/>
            <person name="Clifton S.W."/>
            <person name="Schuster L.N."/>
            <person name="Chinwalla A."/>
            <person name="Delehaunty K."/>
            <person name="Dinkelacker I."/>
            <person name="Fulton L."/>
            <person name="Fulton R."/>
            <person name="Godfrey J."/>
            <person name="Minx P."/>
            <person name="Mitreva M."/>
            <person name="Roeseler W."/>
            <person name="Tian H."/>
            <person name="Witte H."/>
            <person name="Yang S.P."/>
            <person name="Wilson R.K."/>
            <person name="Sommer R.J."/>
        </authorList>
    </citation>
    <scope>NUCLEOTIDE SEQUENCE [LARGE SCALE GENOMIC DNA]</scope>
    <source>
        <strain evidence="3">PS312</strain>
    </source>
</reference>
<dbReference type="AlphaFoldDB" id="A0A2A6C4P6"/>
<proteinExistence type="predicted"/>
<accession>A0A8R1UUD2</accession>
<dbReference type="Proteomes" id="UP000005239">
    <property type="component" value="Unassembled WGS sequence"/>
</dbReference>
<keyword evidence="3" id="KW-1185">Reference proteome</keyword>
<accession>A0A2A6C4P6</accession>
<gene>
    <name evidence="2" type="primary">WBGene00279160</name>
</gene>
<evidence type="ECO:0000313" key="3">
    <source>
        <dbReference type="Proteomes" id="UP000005239"/>
    </source>
</evidence>
<reference evidence="2" key="2">
    <citation type="submission" date="2022-06" db="UniProtKB">
        <authorList>
            <consortium name="EnsemblMetazoa"/>
        </authorList>
    </citation>
    <scope>IDENTIFICATION</scope>
    <source>
        <strain evidence="2">PS312</strain>
    </source>
</reference>
<feature type="compositionally biased region" description="Low complexity" evidence="1">
    <location>
        <begin position="30"/>
        <end position="50"/>
    </location>
</feature>
<organism evidence="2 3">
    <name type="scientific">Pristionchus pacificus</name>
    <name type="common">Parasitic nematode worm</name>
    <dbReference type="NCBI Taxonomy" id="54126"/>
    <lineage>
        <taxon>Eukaryota</taxon>
        <taxon>Metazoa</taxon>
        <taxon>Ecdysozoa</taxon>
        <taxon>Nematoda</taxon>
        <taxon>Chromadorea</taxon>
        <taxon>Rhabditida</taxon>
        <taxon>Rhabditina</taxon>
        <taxon>Diplogasteromorpha</taxon>
        <taxon>Diplogasteroidea</taxon>
        <taxon>Neodiplogasteridae</taxon>
        <taxon>Pristionchus</taxon>
    </lineage>
</organism>
<name>A0A2A6C4P6_PRIPA</name>
<protein>
    <submittedName>
        <fullName evidence="2">Uncharacterized protein</fullName>
    </submittedName>
</protein>
<evidence type="ECO:0000256" key="1">
    <source>
        <dbReference type="SAM" id="MobiDB-lite"/>
    </source>
</evidence>
<feature type="compositionally biased region" description="Polar residues" evidence="1">
    <location>
        <begin position="1"/>
        <end position="29"/>
    </location>
</feature>